<dbReference type="PRINTS" id="PR00032">
    <property type="entry name" value="HTHARAC"/>
</dbReference>
<dbReference type="SUPFAM" id="SSF46689">
    <property type="entry name" value="Homeodomain-like"/>
    <property type="match status" value="2"/>
</dbReference>
<dbReference type="Gene3D" id="2.60.120.10">
    <property type="entry name" value="Jelly Rolls"/>
    <property type="match status" value="1"/>
</dbReference>
<evidence type="ECO:0000259" key="4">
    <source>
        <dbReference type="PROSITE" id="PS01124"/>
    </source>
</evidence>
<dbReference type="AlphaFoldDB" id="A0A0N0C2C5"/>
<dbReference type="RefSeq" id="WP_053784236.1">
    <property type="nucleotide sequence ID" value="NZ_LITU01000083.1"/>
</dbReference>
<feature type="domain" description="HTH araC/xylS-type" evidence="4">
    <location>
        <begin position="182"/>
        <end position="280"/>
    </location>
</feature>
<dbReference type="InterPro" id="IPR009057">
    <property type="entry name" value="Homeodomain-like_sf"/>
</dbReference>
<dbReference type="InterPro" id="IPR014710">
    <property type="entry name" value="RmlC-like_jellyroll"/>
</dbReference>
<sequence length="282" mass="32682">MVKRTVRLFSGTNYFNDITSIFINRSIESYEVIEHYHDFLELTYVCEGIGTHHINNEVIRVTKGDFFLIPVGASHVFRPGSISKEKQLVVYNCIMPLEFALQMLQAVPGGKELWHLLAPSEIWHLRDLNGEVHSLFERLYREFSIKRIGRDVALHASVLQLLTYIARLKTEDETISIQNGMDYILAILHSEYDKTITLQELASELGVGERQFQRLFLKYTGMTFLNYLQQIRIDAACRLLRTTNYKVSYVASSVGYNNIAFFNQLFKKKVGLAPREYKQLNK</sequence>
<keyword evidence="3" id="KW-0804">Transcription</keyword>
<keyword evidence="1" id="KW-0805">Transcription regulation</keyword>
<evidence type="ECO:0000256" key="3">
    <source>
        <dbReference type="ARBA" id="ARBA00023163"/>
    </source>
</evidence>
<dbReference type="Pfam" id="PF12833">
    <property type="entry name" value="HTH_18"/>
    <property type="match status" value="1"/>
</dbReference>
<dbReference type="InterPro" id="IPR018062">
    <property type="entry name" value="HTH_AraC-typ_CS"/>
</dbReference>
<dbReference type="InterPro" id="IPR020449">
    <property type="entry name" value="Tscrpt_reg_AraC-type_HTH"/>
</dbReference>
<dbReference type="Proteomes" id="UP000037688">
    <property type="component" value="Unassembled WGS sequence"/>
</dbReference>
<proteinExistence type="predicted"/>
<dbReference type="Pfam" id="PF02311">
    <property type="entry name" value="AraC_binding"/>
    <property type="match status" value="1"/>
</dbReference>
<dbReference type="InterPro" id="IPR018060">
    <property type="entry name" value="HTH_AraC"/>
</dbReference>
<dbReference type="PROSITE" id="PS01124">
    <property type="entry name" value="HTH_ARAC_FAMILY_2"/>
    <property type="match status" value="1"/>
</dbReference>
<dbReference type="PANTHER" id="PTHR43280">
    <property type="entry name" value="ARAC-FAMILY TRANSCRIPTIONAL REGULATOR"/>
    <property type="match status" value="1"/>
</dbReference>
<gene>
    <name evidence="5" type="ORF">AMS66_29840</name>
</gene>
<dbReference type="PATRIC" id="fig|1705561.3.peg.6309"/>
<dbReference type="InterPro" id="IPR037923">
    <property type="entry name" value="HTH-like"/>
</dbReference>
<dbReference type="SUPFAM" id="SSF51215">
    <property type="entry name" value="Regulatory protein AraC"/>
    <property type="match status" value="1"/>
</dbReference>
<dbReference type="PANTHER" id="PTHR43280:SF2">
    <property type="entry name" value="HTH-TYPE TRANSCRIPTIONAL REGULATOR EXSA"/>
    <property type="match status" value="1"/>
</dbReference>
<dbReference type="InterPro" id="IPR003313">
    <property type="entry name" value="AraC-bd"/>
</dbReference>
<dbReference type="PROSITE" id="PS00041">
    <property type="entry name" value="HTH_ARAC_FAMILY_1"/>
    <property type="match status" value="1"/>
</dbReference>
<dbReference type="GO" id="GO:0043565">
    <property type="term" value="F:sequence-specific DNA binding"/>
    <property type="evidence" value="ECO:0007669"/>
    <property type="project" value="InterPro"/>
</dbReference>
<evidence type="ECO:0000313" key="6">
    <source>
        <dbReference type="Proteomes" id="UP000037688"/>
    </source>
</evidence>
<dbReference type="OrthoDB" id="2582835at2"/>
<evidence type="ECO:0000256" key="2">
    <source>
        <dbReference type="ARBA" id="ARBA00023125"/>
    </source>
</evidence>
<dbReference type="EMBL" id="LITU01000083">
    <property type="protein sequence ID" value="KOY12614.1"/>
    <property type="molecule type" value="Genomic_DNA"/>
</dbReference>
<dbReference type="Gene3D" id="1.10.10.60">
    <property type="entry name" value="Homeodomain-like"/>
    <property type="match status" value="2"/>
</dbReference>
<keyword evidence="6" id="KW-1185">Reference proteome</keyword>
<evidence type="ECO:0000256" key="1">
    <source>
        <dbReference type="ARBA" id="ARBA00023015"/>
    </source>
</evidence>
<reference evidence="5 6" key="1">
    <citation type="submission" date="2015-08" db="EMBL/GenBank/DDBJ databases">
        <title>Draft genome sequence of cellulolytic and xylanolytic Paenibacillus sp. A59, isolated from a decaying forest soil from Patagonia, Argentina.</title>
        <authorList>
            <person name="Ghio S."/>
            <person name="Caceres A.M."/>
            <person name="Talia P."/>
            <person name="Grasso D."/>
            <person name="Campos E."/>
        </authorList>
    </citation>
    <scope>NUCLEOTIDE SEQUENCE [LARGE SCALE GENOMIC DNA]</scope>
    <source>
        <strain evidence="5 6">A59</strain>
    </source>
</reference>
<name>A0A0N0C2C5_9BACL</name>
<keyword evidence="2" id="KW-0238">DNA-binding</keyword>
<accession>A0A0N0C2C5</accession>
<evidence type="ECO:0000313" key="5">
    <source>
        <dbReference type="EMBL" id="KOY12614.1"/>
    </source>
</evidence>
<protein>
    <recommendedName>
        <fullName evidence="4">HTH araC/xylS-type domain-containing protein</fullName>
    </recommendedName>
</protein>
<comment type="caution">
    <text evidence="5">The sequence shown here is derived from an EMBL/GenBank/DDBJ whole genome shotgun (WGS) entry which is preliminary data.</text>
</comment>
<dbReference type="SMART" id="SM00342">
    <property type="entry name" value="HTH_ARAC"/>
    <property type="match status" value="1"/>
</dbReference>
<dbReference type="GO" id="GO:0003700">
    <property type="term" value="F:DNA-binding transcription factor activity"/>
    <property type="evidence" value="ECO:0007669"/>
    <property type="project" value="InterPro"/>
</dbReference>
<organism evidence="5 6">
    <name type="scientific">Paenibacillus xylanivorans</name>
    <dbReference type="NCBI Taxonomy" id="1705561"/>
    <lineage>
        <taxon>Bacteria</taxon>
        <taxon>Bacillati</taxon>
        <taxon>Bacillota</taxon>
        <taxon>Bacilli</taxon>
        <taxon>Bacillales</taxon>
        <taxon>Paenibacillaceae</taxon>
        <taxon>Paenibacillus</taxon>
    </lineage>
</organism>